<dbReference type="PANTHER" id="PTHR43130:SF15">
    <property type="entry name" value="THIJ_PFPI FAMILY PROTEIN (AFU_ORTHOLOGUE AFUA_5G14240)"/>
    <property type="match status" value="1"/>
</dbReference>
<dbReference type="Proteomes" id="UP001221142">
    <property type="component" value="Unassembled WGS sequence"/>
</dbReference>
<dbReference type="InterPro" id="IPR002818">
    <property type="entry name" value="DJ-1/PfpI"/>
</dbReference>
<dbReference type="EMBL" id="JARKIF010000007">
    <property type="protein sequence ID" value="KAJ7634970.1"/>
    <property type="molecule type" value="Genomic_DNA"/>
</dbReference>
<name>A0AAD7FS33_9AGAR</name>
<dbReference type="Pfam" id="PF01965">
    <property type="entry name" value="DJ-1_PfpI"/>
    <property type="match status" value="1"/>
</dbReference>
<dbReference type="SUPFAM" id="SSF52317">
    <property type="entry name" value="Class I glutamine amidotransferase-like"/>
    <property type="match status" value="1"/>
</dbReference>
<proteinExistence type="predicted"/>
<evidence type="ECO:0000259" key="1">
    <source>
        <dbReference type="Pfam" id="PF01965"/>
    </source>
</evidence>
<sequence>MPQTLTVAVCVSDEVTLSDFVTPMEILGGLNRKNMGEIPYRVQIDYLSPTMDPVVSMTGKLAATFNPTLTYTDALASGKQFDIIWVPAGPLPNFATGDHRLPKDEIAFIAQQAPKAKYVMSVCGGTLQLAFAGVLAGKRATTNKALYRQIVALVPKDVEWVPQARWVVDGNLWTSSGVAAGSDMALAFVEHLAGPQVARVIRGIMEIPEVTEKDDPFAVFHGLV</sequence>
<evidence type="ECO:0000313" key="3">
    <source>
        <dbReference type="Proteomes" id="UP001221142"/>
    </source>
</evidence>
<keyword evidence="3" id="KW-1185">Reference proteome</keyword>
<dbReference type="InterPro" id="IPR052158">
    <property type="entry name" value="INH-QAR"/>
</dbReference>
<gene>
    <name evidence="2" type="ORF">FB45DRAFT_989623</name>
</gene>
<dbReference type="Gene3D" id="3.40.50.880">
    <property type="match status" value="1"/>
</dbReference>
<keyword evidence="2" id="KW-0315">Glutamine amidotransferase</keyword>
<dbReference type="InterPro" id="IPR029062">
    <property type="entry name" value="Class_I_gatase-like"/>
</dbReference>
<dbReference type="AlphaFoldDB" id="A0AAD7FS33"/>
<dbReference type="PANTHER" id="PTHR43130">
    <property type="entry name" value="ARAC-FAMILY TRANSCRIPTIONAL REGULATOR"/>
    <property type="match status" value="1"/>
</dbReference>
<protein>
    <submittedName>
        <fullName evidence="2">Class I glutamine amidotransferase-like protein</fullName>
    </submittedName>
</protein>
<accession>A0AAD7FS33</accession>
<feature type="domain" description="DJ-1/PfpI" evidence="1">
    <location>
        <begin position="7"/>
        <end position="190"/>
    </location>
</feature>
<evidence type="ECO:0000313" key="2">
    <source>
        <dbReference type="EMBL" id="KAJ7634970.1"/>
    </source>
</evidence>
<reference evidence="2" key="1">
    <citation type="submission" date="2023-03" db="EMBL/GenBank/DDBJ databases">
        <title>Massive genome expansion in bonnet fungi (Mycena s.s.) driven by repeated elements and novel gene families across ecological guilds.</title>
        <authorList>
            <consortium name="Lawrence Berkeley National Laboratory"/>
            <person name="Harder C.B."/>
            <person name="Miyauchi S."/>
            <person name="Viragh M."/>
            <person name="Kuo A."/>
            <person name="Thoen E."/>
            <person name="Andreopoulos B."/>
            <person name="Lu D."/>
            <person name="Skrede I."/>
            <person name="Drula E."/>
            <person name="Henrissat B."/>
            <person name="Morin E."/>
            <person name="Kohler A."/>
            <person name="Barry K."/>
            <person name="LaButti K."/>
            <person name="Morin E."/>
            <person name="Salamov A."/>
            <person name="Lipzen A."/>
            <person name="Mereny Z."/>
            <person name="Hegedus B."/>
            <person name="Baldrian P."/>
            <person name="Stursova M."/>
            <person name="Weitz H."/>
            <person name="Taylor A."/>
            <person name="Grigoriev I.V."/>
            <person name="Nagy L.G."/>
            <person name="Martin F."/>
            <person name="Kauserud H."/>
        </authorList>
    </citation>
    <scope>NUCLEOTIDE SEQUENCE</scope>
    <source>
        <strain evidence="2">9284</strain>
    </source>
</reference>
<comment type="caution">
    <text evidence="2">The sequence shown here is derived from an EMBL/GenBank/DDBJ whole genome shotgun (WGS) entry which is preliminary data.</text>
</comment>
<organism evidence="2 3">
    <name type="scientific">Roridomyces roridus</name>
    <dbReference type="NCBI Taxonomy" id="1738132"/>
    <lineage>
        <taxon>Eukaryota</taxon>
        <taxon>Fungi</taxon>
        <taxon>Dikarya</taxon>
        <taxon>Basidiomycota</taxon>
        <taxon>Agaricomycotina</taxon>
        <taxon>Agaricomycetes</taxon>
        <taxon>Agaricomycetidae</taxon>
        <taxon>Agaricales</taxon>
        <taxon>Marasmiineae</taxon>
        <taxon>Mycenaceae</taxon>
        <taxon>Roridomyces</taxon>
    </lineage>
</organism>
<dbReference type="CDD" id="cd03139">
    <property type="entry name" value="GATase1_PfpI_2"/>
    <property type="match status" value="1"/>
</dbReference>